<organism evidence="2 3">
    <name type="scientific">[Clostridium] hylemonae DSM 15053</name>
    <dbReference type="NCBI Taxonomy" id="553973"/>
    <lineage>
        <taxon>Bacteria</taxon>
        <taxon>Bacillati</taxon>
        <taxon>Bacillota</taxon>
        <taxon>Clostridia</taxon>
        <taxon>Lachnospirales</taxon>
        <taxon>Lachnospiraceae</taxon>
    </lineage>
</organism>
<dbReference type="EMBL" id="ABYI02000018">
    <property type="protein sequence ID" value="EEG75030.1"/>
    <property type="molecule type" value="Genomic_DNA"/>
</dbReference>
<dbReference type="Proteomes" id="UP000004893">
    <property type="component" value="Unassembled WGS sequence"/>
</dbReference>
<protein>
    <submittedName>
        <fullName evidence="2">Stage II sporulation protein E</fullName>
    </submittedName>
</protein>
<name>C0BYV2_9FIRM</name>
<proteinExistence type="predicted"/>
<evidence type="ECO:0000259" key="1">
    <source>
        <dbReference type="SMART" id="SM00331"/>
    </source>
</evidence>
<evidence type="ECO:0000313" key="2">
    <source>
        <dbReference type="EMBL" id="EEG75030.1"/>
    </source>
</evidence>
<gene>
    <name evidence="2" type="ORF">CLOHYLEM_04991</name>
</gene>
<dbReference type="SUPFAM" id="SSF81606">
    <property type="entry name" value="PP2C-like"/>
    <property type="match status" value="1"/>
</dbReference>
<comment type="caution">
    <text evidence="2">The sequence shown here is derived from an EMBL/GenBank/DDBJ whole genome shotgun (WGS) entry which is preliminary data.</text>
</comment>
<dbReference type="SMART" id="SM00331">
    <property type="entry name" value="PP2C_SIG"/>
    <property type="match status" value="1"/>
</dbReference>
<dbReference type="Pfam" id="PF07228">
    <property type="entry name" value="SpoIIE"/>
    <property type="match status" value="1"/>
</dbReference>
<reference evidence="2" key="1">
    <citation type="submission" date="2009-02" db="EMBL/GenBank/DDBJ databases">
        <authorList>
            <person name="Fulton L."/>
            <person name="Clifton S."/>
            <person name="Fulton B."/>
            <person name="Xu J."/>
            <person name="Minx P."/>
            <person name="Pepin K.H."/>
            <person name="Johnson M."/>
            <person name="Bhonagiri V."/>
            <person name="Nash W.E."/>
            <person name="Mardis E.R."/>
            <person name="Wilson R.K."/>
        </authorList>
    </citation>
    <scope>NUCLEOTIDE SEQUENCE [LARGE SCALE GENOMIC DNA]</scope>
    <source>
        <strain evidence="2">DSM 15053</strain>
    </source>
</reference>
<dbReference type="AlphaFoldDB" id="C0BYV2"/>
<dbReference type="InterPro" id="IPR036457">
    <property type="entry name" value="PPM-type-like_dom_sf"/>
</dbReference>
<dbReference type="HOGENOM" id="CLU_703441_0_0_9"/>
<dbReference type="eggNOG" id="COG2208">
    <property type="taxonomic scope" value="Bacteria"/>
</dbReference>
<evidence type="ECO:0000313" key="3">
    <source>
        <dbReference type="Proteomes" id="UP000004893"/>
    </source>
</evidence>
<sequence length="397" mass="43993">MKKKESSMNVSVDVAWKSLNKHGEELCGDKVEVLKTGDSEIVILADGMGSGVKANILATLTSKILATMYLEGAPIEACVETIAKTLPVCKVREVAYATFSILQIFHNGDAYLVEFDNPSCVFVRDGKVVDYPYEERVIEDKVIHLYRFKVQLNDCFVLMSDGVIYAGVGELLNFGWTWDSMAEYTLKCTKETLSASRLAAMLSKACDDLYGQKPGDDTTVAVTRVIERRIVNLFTGPPTQKEDDERVVKDFMRGEGRKVVCGGTSANIVARILHKDIVTSLNYADPNVPPTASIDGLDLVTEGVLTLGKALNLLRRYEQDEFDEAFFDELDAENGAAKLAKLIIEECTELNMFVGKAVNTAHQNSNLPFDLSIRMNLVDQLKECAEHIGKNVNVKYY</sequence>
<dbReference type="Gene3D" id="3.60.40.10">
    <property type="entry name" value="PPM-type phosphatase domain"/>
    <property type="match status" value="1"/>
</dbReference>
<reference evidence="2" key="2">
    <citation type="submission" date="2013-06" db="EMBL/GenBank/DDBJ databases">
        <title>Draft genome sequence of Clostridium hylemonae (DSM 15053).</title>
        <authorList>
            <person name="Sudarsanam P."/>
            <person name="Ley R."/>
            <person name="Guruge J."/>
            <person name="Turnbaugh P.J."/>
            <person name="Mahowald M."/>
            <person name="Liep D."/>
            <person name="Gordon J."/>
        </authorList>
    </citation>
    <scope>NUCLEOTIDE SEQUENCE</scope>
    <source>
        <strain evidence="2">DSM 15053</strain>
    </source>
</reference>
<dbReference type="InterPro" id="IPR001932">
    <property type="entry name" value="PPM-type_phosphatase-like_dom"/>
</dbReference>
<feature type="domain" description="PPM-type phosphatase" evidence="1">
    <location>
        <begin position="7"/>
        <end position="225"/>
    </location>
</feature>
<accession>C0BYV2</accession>
<dbReference type="STRING" id="553973.CLOHYLEM_04991"/>
<keyword evidence="3" id="KW-1185">Reference proteome</keyword>